<dbReference type="AlphaFoldDB" id="A0A1N6H232"/>
<organism evidence="3 4">
    <name type="scientific">Algoriphagus halophilus</name>
    <dbReference type="NCBI Taxonomy" id="226505"/>
    <lineage>
        <taxon>Bacteria</taxon>
        <taxon>Pseudomonadati</taxon>
        <taxon>Bacteroidota</taxon>
        <taxon>Cytophagia</taxon>
        <taxon>Cytophagales</taxon>
        <taxon>Cyclobacteriaceae</taxon>
        <taxon>Algoriphagus</taxon>
    </lineage>
</organism>
<feature type="signal peptide" evidence="1">
    <location>
        <begin position="1"/>
        <end position="19"/>
    </location>
</feature>
<evidence type="ECO:0000259" key="2">
    <source>
        <dbReference type="Pfam" id="PF13568"/>
    </source>
</evidence>
<evidence type="ECO:0000313" key="4">
    <source>
        <dbReference type="Proteomes" id="UP000185221"/>
    </source>
</evidence>
<dbReference type="OrthoDB" id="947434at2"/>
<dbReference type="InterPro" id="IPR025665">
    <property type="entry name" value="Beta-barrel_OMP_2"/>
</dbReference>
<feature type="chain" id="PRO_5012771530" evidence="1">
    <location>
        <begin position="20"/>
        <end position="182"/>
    </location>
</feature>
<dbReference type="STRING" id="226505.SAMN05444394_3478"/>
<evidence type="ECO:0000256" key="1">
    <source>
        <dbReference type="SAM" id="SignalP"/>
    </source>
</evidence>
<dbReference type="RefSeq" id="WP_074226272.1">
    <property type="nucleotide sequence ID" value="NZ_FSRC01000003.1"/>
</dbReference>
<keyword evidence="4" id="KW-1185">Reference proteome</keyword>
<name>A0A1N6H232_9BACT</name>
<evidence type="ECO:0000313" key="3">
    <source>
        <dbReference type="EMBL" id="SIO13735.1"/>
    </source>
</evidence>
<proteinExistence type="predicted"/>
<dbReference type="Pfam" id="PF13568">
    <property type="entry name" value="OMP_b-brl_2"/>
    <property type="match status" value="1"/>
</dbReference>
<feature type="domain" description="Outer membrane protein beta-barrel" evidence="2">
    <location>
        <begin position="19"/>
        <end position="162"/>
    </location>
</feature>
<protein>
    <submittedName>
        <fullName evidence="3">Outer membrane protein beta-barrel domain-containing protein</fullName>
    </submittedName>
</protein>
<dbReference type="Proteomes" id="UP000185221">
    <property type="component" value="Unassembled WGS sequence"/>
</dbReference>
<reference evidence="4" key="1">
    <citation type="submission" date="2016-11" db="EMBL/GenBank/DDBJ databases">
        <authorList>
            <person name="Varghese N."/>
            <person name="Submissions S."/>
        </authorList>
    </citation>
    <scope>NUCLEOTIDE SEQUENCE [LARGE SCALE GENOMIC DNA]</scope>
    <source>
        <strain evidence="4">DSM 15292</strain>
    </source>
</reference>
<accession>A0A1N6H232</accession>
<dbReference type="EMBL" id="FSRC01000003">
    <property type="protein sequence ID" value="SIO13735.1"/>
    <property type="molecule type" value="Genomic_DNA"/>
</dbReference>
<keyword evidence="1" id="KW-0732">Signal</keyword>
<gene>
    <name evidence="3" type="ORF">SAMN05444394_3478</name>
</gene>
<sequence length="182" mass="19614">MKKILFLILTLGFIGAAQAQFGLRAGLSSANFSNTNYDAKLGFHAGGYYKFDLGIFAVEPGIQYSQRGYEGVESSSGDEINEKLNYIDVPVLVRFDFLPIVNVFAGPQASILASRKYSLGGNTSTSTDVIRGYDVGGVVGVGVNLPLGFNVQASYDFGLTSLNYFDTNVKNRLLKLSLGIDL</sequence>